<reference evidence="1" key="1">
    <citation type="submission" date="2016-08" db="EMBL/GenBank/DDBJ databases">
        <authorList>
            <person name="Ngugi D.K."/>
            <person name="Miyake S."/>
            <person name="Stingl U."/>
        </authorList>
    </citation>
    <scope>NUCLEOTIDE SEQUENCE</scope>
    <source>
        <strain evidence="1">SCG-D08WGA-EpuloA1</strain>
    </source>
</reference>
<proteinExistence type="predicted"/>
<protein>
    <submittedName>
        <fullName evidence="1">Uncharacterized protein</fullName>
    </submittedName>
</protein>
<evidence type="ECO:0000313" key="2">
    <source>
        <dbReference type="Proteomes" id="UP000188637"/>
    </source>
</evidence>
<accession>A0ACC8XFK6</accession>
<keyword evidence="2" id="KW-1185">Reference proteome</keyword>
<sequence length="124" mass="14079">MNKIFDLQKDKIILVMMAYTIIAFGIGWMWGLREISFLVGLVIGLIISVLKYKLLEVTLNRAVNMSEAKAKIYSQRHYLVRYTLTGAVLLISAIYSQANLLGVFLGLLALKVGAYYELFNIRRS</sequence>
<dbReference type="Proteomes" id="UP000188637">
    <property type="component" value="Unassembled WGS sequence"/>
</dbReference>
<dbReference type="EMBL" id="LJHD01000193">
    <property type="protein sequence ID" value="ONI42201.1"/>
    <property type="molecule type" value="Genomic_DNA"/>
</dbReference>
<name>A0ACC8XFK6_9FIRM</name>
<evidence type="ECO:0000313" key="1">
    <source>
        <dbReference type="EMBL" id="ONI42201.1"/>
    </source>
</evidence>
<comment type="caution">
    <text evidence="1">The sequence shown here is derived from an EMBL/GenBank/DDBJ whole genome shotgun (WGS) entry which is preliminary data.</text>
</comment>
<organism evidence="1 2">
    <name type="scientific">Candidatus Epulonipiscium fishelsonii</name>
    <dbReference type="NCBI Taxonomy" id="77094"/>
    <lineage>
        <taxon>Bacteria</taxon>
        <taxon>Bacillati</taxon>
        <taxon>Bacillota</taxon>
        <taxon>Clostridia</taxon>
        <taxon>Lachnospirales</taxon>
        <taxon>Lachnospiraceae</taxon>
        <taxon>Candidatus Epulonipiscium</taxon>
    </lineage>
</organism>
<gene>
    <name evidence="1" type="ORF">AN640_07595</name>
</gene>